<dbReference type="InterPro" id="IPR050237">
    <property type="entry name" value="ATP-dep_AMP-bd_enzyme"/>
</dbReference>
<proteinExistence type="predicted"/>
<dbReference type="Gene3D" id="3.40.50.12780">
    <property type="entry name" value="N-terminal domain of ligase-like"/>
    <property type="match status" value="1"/>
</dbReference>
<dbReference type="InterPro" id="IPR042099">
    <property type="entry name" value="ANL_N_sf"/>
</dbReference>
<dbReference type="EC" id="6.2.1.3" evidence="3"/>
<gene>
    <name evidence="3" type="ORF">FHS12_001951</name>
</gene>
<evidence type="ECO:0000259" key="2">
    <source>
        <dbReference type="Pfam" id="PF13193"/>
    </source>
</evidence>
<dbReference type="AlphaFoldDB" id="A0A7W5F897"/>
<feature type="domain" description="AMP-binding enzyme C-terminal" evidence="2">
    <location>
        <begin position="378"/>
        <end position="453"/>
    </location>
</feature>
<keyword evidence="3" id="KW-0436">Ligase</keyword>
<dbReference type="InterPro" id="IPR025110">
    <property type="entry name" value="AMP-bd_C"/>
</dbReference>
<dbReference type="Pfam" id="PF00501">
    <property type="entry name" value="AMP-binding"/>
    <property type="match status" value="1"/>
</dbReference>
<keyword evidence="4" id="KW-1185">Reference proteome</keyword>
<dbReference type="InterPro" id="IPR045851">
    <property type="entry name" value="AMP-bd_C_sf"/>
</dbReference>
<dbReference type="InterPro" id="IPR020845">
    <property type="entry name" value="AMP-binding_CS"/>
</dbReference>
<dbReference type="SUPFAM" id="SSF56801">
    <property type="entry name" value="Acetyl-CoA synthetase-like"/>
    <property type="match status" value="1"/>
</dbReference>
<evidence type="ECO:0000313" key="4">
    <source>
        <dbReference type="Proteomes" id="UP000577707"/>
    </source>
</evidence>
<comment type="caution">
    <text evidence="3">The sequence shown here is derived from an EMBL/GenBank/DDBJ whole genome shotgun (WGS) entry which is preliminary data.</text>
</comment>
<reference evidence="3 4" key="1">
    <citation type="submission" date="2020-08" db="EMBL/GenBank/DDBJ databases">
        <title>Genomic Encyclopedia of Type Strains, Phase III (KMG-III): the genomes of soil and plant-associated and newly described type strains.</title>
        <authorList>
            <person name="Whitman W."/>
        </authorList>
    </citation>
    <scope>NUCLEOTIDE SEQUENCE [LARGE SCALE GENOMIC DNA]</scope>
    <source>
        <strain evidence="3 4">CECT 3302</strain>
    </source>
</reference>
<dbReference type="EMBL" id="JACHXG010000004">
    <property type="protein sequence ID" value="MBB3089005.1"/>
    <property type="molecule type" value="Genomic_DNA"/>
</dbReference>
<accession>A0A7W5F897</accession>
<dbReference type="PANTHER" id="PTHR43767">
    <property type="entry name" value="LONG-CHAIN-FATTY-ACID--COA LIGASE"/>
    <property type="match status" value="1"/>
</dbReference>
<protein>
    <submittedName>
        <fullName evidence="3">Long-chain acyl-CoA synthetase</fullName>
        <ecNumber evidence="3">6.2.1.3</ecNumber>
    </submittedName>
</protein>
<feature type="domain" description="AMP-dependent synthetase/ligase" evidence="1">
    <location>
        <begin position="3"/>
        <end position="328"/>
    </location>
</feature>
<dbReference type="Proteomes" id="UP000577707">
    <property type="component" value="Unassembled WGS sequence"/>
</dbReference>
<name>A0A7W5F897_9ACTN</name>
<dbReference type="Gene3D" id="3.30.300.30">
    <property type="match status" value="1"/>
</dbReference>
<dbReference type="PANTHER" id="PTHR43767:SF1">
    <property type="entry name" value="NONRIBOSOMAL PEPTIDE SYNTHASE PES1 (EUROFUNG)-RELATED"/>
    <property type="match status" value="1"/>
</dbReference>
<dbReference type="Pfam" id="PF13193">
    <property type="entry name" value="AMP-binding_C"/>
    <property type="match status" value="1"/>
</dbReference>
<evidence type="ECO:0000313" key="3">
    <source>
        <dbReference type="EMBL" id="MBB3089005.1"/>
    </source>
</evidence>
<organism evidence="3 4">
    <name type="scientific">Nocardioides albus</name>
    <dbReference type="NCBI Taxonomy" id="1841"/>
    <lineage>
        <taxon>Bacteria</taxon>
        <taxon>Bacillati</taxon>
        <taxon>Actinomycetota</taxon>
        <taxon>Actinomycetes</taxon>
        <taxon>Propionibacteriales</taxon>
        <taxon>Nocardioidaceae</taxon>
        <taxon>Nocardioides</taxon>
    </lineage>
</organism>
<sequence length="479" mass="51299">MRSRITTIATDLRERGVAIDDRVLMVLPTSAEFVFIYHALLSLGATPVTVNPLCAPREIEYFIEDAGCSLAISWDESTDAVATATTGRDLPLWVVSSGEFDALPDDVPPDDLVDVDPDHAAVLLYTSGTTGKPKGAVLTHRNLIFTGDVISRVLETGPQDVMGTALPLFHVFGQGSVMASVYTAGSCFSVIRPFDPVKVLDTVAEHRLTGLSGVPTMWMAMLHAETDRRPEEFAQLRVASSGGAAMPVEVAKAFKARFGATILDGYGLSETTGGGTVNLPEGLRKEGSVGQALPGTKIAILDPLGKQLPVGEVGEVALSGPMVMREYWNRPDATAAARSGEWFLSGDLGRVDDDGHVYIVDRKKDLVIRGGYNVYPREVEEVLYSHPAIRQAAVVGVPDERLGEEVAAVYAVVDGASLEPGELRAWLADKLAAYKIPRLYQEVQALPTGATGKILKRGIDRNSLLTSGTRTSRQTTPTG</sequence>
<dbReference type="PROSITE" id="PS00455">
    <property type="entry name" value="AMP_BINDING"/>
    <property type="match status" value="1"/>
</dbReference>
<dbReference type="GO" id="GO:0004467">
    <property type="term" value="F:long-chain fatty acid-CoA ligase activity"/>
    <property type="evidence" value="ECO:0007669"/>
    <property type="project" value="UniProtKB-EC"/>
</dbReference>
<dbReference type="InterPro" id="IPR000873">
    <property type="entry name" value="AMP-dep_synth/lig_dom"/>
</dbReference>
<evidence type="ECO:0000259" key="1">
    <source>
        <dbReference type="Pfam" id="PF00501"/>
    </source>
</evidence>